<dbReference type="OMA" id="CNPPIRI"/>
<sequence>MPNSPRPASTEALPPELLIAIFQAYVKDETLGVLKLRSVSRRWRDIANSLPNLWQHIYLDSSSASIPNLHQVATLFLQKSEPLPVDVEVWAYDSDCVLPILSPILHSVSRWRTFVTSGYRTESIDMSALGTYHKAAYPFPMDRLTLHLHDGDFDGNLDDSDGGEEPILNPTFTPEGEMQLWVNSLPPKEHLAPLHFTRLKISAQGLEAGHVTPASIAGVLSACPSLVVFSFEGWVEGEEFGSYDRPTATVTLPNLERLKIRGTTLTRPILSSIIAPRLQYLTLAYLNVDRQIGTADLCGDDGESEDEANDFSQSPWSDRATGLGLRQLISRSRPPLRTLEMDYSDLRTKDFRWIFDRLDTLEEFRIVASDMSDKVIRLFKLETQAPPRASSSSGTDALVKMRLPRLKRLELIQCQRLTGNAVVQALVPRVIYTDSTADTRRFSKLKFVSTVGCAGMEDRHEHVLTSTLGSRFVS</sequence>
<evidence type="ECO:0000259" key="1">
    <source>
        <dbReference type="PROSITE" id="PS50181"/>
    </source>
</evidence>
<dbReference type="PROSITE" id="PS50181">
    <property type="entry name" value="FBOX"/>
    <property type="match status" value="1"/>
</dbReference>
<dbReference type="VEuPathDB" id="FungiDB:CC1G_04968"/>
<comment type="caution">
    <text evidence="2">The sequence shown here is derived from an EMBL/GenBank/DDBJ whole genome shotgun (WGS) entry which is preliminary data.</text>
</comment>
<evidence type="ECO:0000313" key="2">
    <source>
        <dbReference type="EMBL" id="EAU85751.1"/>
    </source>
</evidence>
<keyword evidence="3" id="KW-1185">Reference proteome</keyword>
<dbReference type="InParanoid" id="A8NSC0"/>
<dbReference type="OrthoDB" id="3359674at2759"/>
<dbReference type="SUPFAM" id="SSF52047">
    <property type="entry name" value="RNI-like"/>
    <property type="match status" value="1"/>
</dbReference>
<dbReference type="STRING" id="240176.A8NSC0"/>
<dbReference type="GeneID" id="6012515"/>
<reference evidence="2 3" key="1">
    <citation type="journal article" date="2010" name="Proc. Natl. Acad. Sci. U.S.A.">
        <title>Insights into evolution of multicellular fungi from the assembled chromosomes of the mushroom Coprinopsis cinerea (Coprinus cinereus).</title>
        <authorList>
            <person name="Stajich J.E."/>
            <person name="Wilke S.K."/>
            <person name="Ahren D."/>
            <person name="Au C.H."/>
            <person name="Birren B.W."/>
            <person name="Borodovsky M."/>
            <person name="Burns C."/>
            <person name="Canback B."/>
            <person name="Casselton L.A."/>
            <person name="Cheng C.K."/>
            <person name="Deng J."/>
            <person name="Dietrich F.S."/>
            <person name="Fargo D.C."/>
            <person name="Farman M.L."/>
            <person name="Gathman A.C."/>
            <person name="Goldberg J."/>
            <person name="Guigo R."/>
            <person name="Hoegger P.J."/>
            <person name="Hooker J.B."/>
            <person name="Huggins A."/>
            <person name="James T.Y."/>
            <person name="Kamada T."/>
            <person name="Kilaru S."/>
            <person name="Kodira C."/>
            <person name="Kues U."/>
            <person name="Kupfer D."/>
            <person name="Kwan H.S."/>
            <person name="Lomsadze A."/>
            <person name="Li W."/>
            <person name="Lilly W.W."/>
            <person name="Ma L.J."/>
            <person name="Mackey A.J."/>
            <person name="Manning G."/>
            <person name="Martin F."/>
            <person name="Muraguchi H."/>
            <person name="Natvig D.O."/>
            <person name="Palmerini H."/>
            <person name="Ramesh M.A."/>
            <person name="Rehmeyer C.J."/>
            <person name="Roe B.A."/>
            <person name="Shenoy N."/>
            <person name="Stanke M."/>
            <person name="Ter-Hovhannisyan V."/>
            <person name="Tunlid A."/>
            <person name="Velagapudi R."/>
            <person name="Vision T.J."/>
            <person name="Zeng Q."/>
            <person name="Zolan M.E."/>
            <person name="Pukkila P.J."/>
        </authorList>
    </citation>
    <scope>NUCLEOTIDE SEQUENCE [LARGE SCALE GENOMIC DNA]</scope>
    <source>
        <strain evidence="3">Okayama-7 / 130 / ATCC MYA-4618 / FGSC 9003</strain>
    </source>
</reference>
<dbReference type="InterPro" id="IPR036047">
    <property type="entry name" value="F-box-like_dom_sf"/>
</dbReference>
<dbReference type="KEGG" id="cci:CC1G_04968"/>
<dbReference type="RefSeq" id="XP_001835975.1">
    <property type="nucleotide sequence ID" value="XM_001835923.2"/>
</dbReference>
<dbReference type="Gene3D" id="1.20.1280.50">
    <property type="match status" value="1"/>
</dbReference>
<dbReference type="InterPro" id="IPR032675">
    <property type="entry name" value="LRR_dom_sf"/>
</dbReference>
<accession>A8NSC0</accession>
<name>A8NSC0_COPC7</name>
<evidence type="ECO:0000313" key="3">
    <source>
        <dbReference type="Proteomes" id="UP000001861"/>
    </source>
</evidence>
<dbReference type="Proteomes" id="UP000001861">
    <property type="component" value="Unassembled WGS sequence"/>
</dbReference>
<dbReference type="eggNOG" id="ENOG502SJ3J">
    <property type="taxonomic scope" value="Eukaryota"/>
</dbReference>
<feature type="domain" description="F-box" evidence="1">
    <location>
        <begin position="7"/>
        <end position="57"/>
    </location>
</feature>
<dbReference type="AlphaFoldDB" id="A8NSC0"/>
<dbReference type="InterPro" id="IPR001810">
    <property type="entry name" value="F-box_dom"/>
</dbReference>
<dbReference type="SUPFAM" id="SSF81383">
    <property type="entry name" value="F-box domain"/>
    <property type="match status" value="1"/>
</dbReference>
<organism evidence="2 3">
    <name type="scientific">Coprinopsis cinerea (strain Okayama-7 / 130 / ATCC MYA-4618 / FGSC 9003)</name>
    <name type="common">Inky cap fungus</name>
    <name type="synonym">Hormographiella aspergillata</name>
    <dbReference type="NCBI Taxonomy" id="240176"/>
    <lineage>
        <taxon>Eukaryota</taxon>
        <taxon>Fungi</taxon>
        <taxon>Dikarya</taxon>
        <taxon>Basidiomycota</taxon>
        <taxon>Agaricomycotina</taxon>
        <taxon>Agaricomycetes</taxon>
        <taxon>Agaricomycetidae</taxon>
        <taxon>Agaricales</taxon>
        <taxon>Agaricineae</taxon>
        <taxon>Psathyrellaceae</taxon>
        <taxon>Coprinopsis</taxon>
    </lineage>
</organism>
<protein>
    <recommendedName>
        <fullName evidence="1">F-box domain-containing protein</fullName>
    </recommendedName>
</protein>
<dbReference type="Gene3D" id="3.80.10.10">
    <property type="entry name" value="Ribonuclease Inhibitor"/>
    <property type="match status" value="1"/>
</dbReference>
<dbReference type="PANTHER" id="PTHR38926:SF5">
    <property type="entry name" value="F-BOX AND LEUCINE-RICH REPEAT PROTEIN 6"/>
    <property type="match status" value="1"/>
</dbReference>
<dbReference type="Pfam" id="PF12937">
    <property type="entry name" value="F-box-like"/>
    <property type="match status" value="1"/>
</dbReference>
<gene>
    <name evidence="2" type="ORF">CC1G_04968</name>
</gene>
<dbReference type="PANTHER" id="PTHR38926">
    <property type="entry name" value="F-BOX DOMAIN CONTAINING PROTEIN, EXPRESSED"/>
    <property type="match status" value="1"/>
</dbReference>
<proteinExistence type="predicted"/>
<dbReference type="EMBL" id="AACS02000008">
    <property type="protein sequence ID" value="EAU85751.1"/>
    <property type="molecule type" value="Genomic_DNA"/>
</dbReference>